<evidence type="ECO:0000259" key="6">
    <source>
        <dbReference type="PROSITE" id="PS01031"/>
    </source>
</evidence>
<dbReference type="Proteomes" id="UP001318860">
    <property type="component" value="Unassembled WGS sequence"/>
</dbReference>
<evidence type="ECO:0000313" key="9">
    <source>
        <dbReference type="Proteomes" id="UP001318860"/>
    </source>
</evidence>
<comment type="caution">
    <text evidence="8">The sequence shown here is derived from an EMBL/GenBank/DDBJ whole genome shotgun (WGS) entry which is preliminary data.</text>
</comment>
<dbReference type="PROSITE" id="PS51203">
    <property type="entry name" value="CS"/>
    <property type="match status" value="1"/>
</dbReference>
<feature type="chain" id="PRO_5046654915" evidence="5">
    <location>
        <begin position="26"/>
        <end position="199"/>
    </location>
</feature>
<keyword evidence="5" id="KW-0732">Signal</keyword>
<feature type="domain" description="CS" evidence="7">
    <location>
        <begin position="67"/>
        <end position="175"/>
    </location>
</feature>
<evidence type="ECO:0000256" key="4">
    <source>
        <dbReference type="SAM" id="MobiDB-lite"/>
    </source>
</evidence>
<dbReference type="Gene3D" id="2.60.40.790">
    <property type="match status" value="1"/>
</dbReference>
<comment type="similarity">
    <text evidence="2 3">Belongs to the small heat shock protein (HSP20) family.</text>
</comment>
<feature type="domain" description="SHSP" evidence="6">
    <location>
        <begin position="63"/>
        <end position="180"/>
    </location>
</feature>
<dbReference type="InterPro" id="IPR031107">
    <property type="entry name" value="Small_HSP"/>
</dbReference>
<dbReference type="SUPFAM" id="SSF49764">
    <property type="entry name" value="HSP20-like chaperones"/>
    <property type="match status" value="1"/>
</dbReference>
<evidence type="ECO:0000256" key="2">
    <source>
        <dbReference type="PROSITE-ProRule" id="PRU00285"/>
    </source>
</evidence>
<dbReference type="InterPro" id="IPR002068">
    <property type="entry name" value="A-crystallin/Hsp20_dom"/>
</dbReference>
<dbReference type="Pfam" id="PF00011">
    <property type="entry name" value="HSP20"/>
    <property type="match status" value="1"/>
</dbReference>
<reference evidence="8 9" key="1">
    <citation type="journal article" date="2021" name="Comput. Struct. Biotechnol. J.">
        <title>De novo genome assembly of the potent medicinal plant Rehmannia glutinosa using nanopore technology.</title>
        <authorList>
            <person name="Ma L."/>
            <person name="Dong C."/>
            <person name="Song C."/>
            <person name="Wang X."/>
            <person name="Zheng X."/>
            <person name="Niu Y."/>
            <person name="Chen S."/>
            <person name="Feng W."/>
        </authorList>
    </citation>
    <scope>NUCLEOTIDE SEQUENCE [LARGE SCALE GENOMIC DNA]</scope>
    <source>
        <strain evidence="8">DH-2019</strain>
    </source>
</reference>
<dbReference type="InterPro" id="IPR007052">
    <property type="entry name" value="CS_dom"/>
</dbReference>
<accession>A0ABR0XKS7</accession>
<dbReference type="PANTHER" id="PTHR11527">
    <property type="entry name" value="HEAT-SHOCK PROTEIN 20 FAMILY MEMBER"/>
    <property type="match status" value="1"/>
</dbReference>
<evidence type="ECO:0000256" key="1">
    <source>
        <dbReference type="ARBA" id="ARBA00023016"/>
    </source>
</evidence>
<dbReference type="EMBL" id="JABTTQ020000003">
    <property type="protein sequence ID" value="KAK6159710.1"/>
    <property type="molecule type" value="Genomic_DNA"/>
</dbReference>
<evidence type="ECO:0000259" key="7">
    <source>
        <dbReference type="PROSITE" id="PS51203"/>
    </source>
</evidence>
<gene>
    <name evidence="8" type="ORF">DH2020_003091</name>
</gene>
<dbReference type="PROSITE" id="PS01031">
    <property type="entry name" value="SHSP"/>
    <property type="match status" value="1"/>
</dbReference>
<name>A0ABR0XKS7_REHGL</name>
<sequence length="199" mass="22609">MEKVKLTTVIITFLALMAFLSPVQSLVPYTRSSIWDMMFPPEDPFKILEHSPLASLSRSGGGDDNVLALARADWRETPSAHEISLDIPGMKKEDVKIEVEDNRVLRVSGERKTEEEVKDERWHRVERTVGKFWRQFRMPANADMEKVSARLEDGVLRIVVPKLGEQEIKKEPKVISIVADEKGKSESGENVVKPSKQEL</sequence>
<feature type="region of interest" description="Disordered" evidence="4">
    <location>
        <begin position="179"/>
        <end position="199"/>
    </location>
</feature>
<dbReference type="CDD" id="cd06472">
    <property type="entry name" value="ACD_ScHsp26_like"/>
    <property type="match status" value="1"/>
</dbReference>
<evidence type="ECO:0000256" key="3">
    <source>
        <dbReference type="RuleBase" id="RU003616"/>
    </source>
</evidence>
<keyword evidence="9" id="KW-1185">Reference proteome</keyword>
<evidence type="ECO:0000256" key="5">
    <source>
        <dbReference type="SAM" id="SignalP"/>
    </source>
</evidence>
<protein>
    <submittedName>
        <fullName evidence="8">Uncharacterized protein</fullName>
    </submittedName>
</protein>
<dbReference type="InterPro" id="IPR008978">
    <property type="entry name" value="HSP20-like_chaperone"/>
</dbReference>
<keyword evidence="1" id="KW-0346">Stress response</keyword>
<feature type="signal peptide" evidence="5">
    <location>
        <begin position="1"/>
        <end position="25"/>
    </location>
</feature>
<evidence type="ECO:0000313" key="8">
    <source>
        <dbReference type="EMBL" id="KAK6159710.1"/>
    </source>
</evidence>
<proteinExistence type="inferred from homology"/>
<organism evidence="8 9">
    <name type="scientific">Rehmannia glutinosa</name>
    <name type="common">Chinese foxglove</name>
    <dbReference type="NCBI Taxonomy" id="99300"/>
    <lineage>
        <taxon>Eukaryota</taxon>
        <taxon>Viridiplantae</taxon>
        <taxon>Streptophyta</taxon>
        <taxon>Embryophyta</taxon>
        <taxon>Tracheophyta</taxon>
        <taxon>Spermatophyta</taxon>
        <taxon>Magnoliopsida</taxon>
        <taxon>eudicotyledons</taxon>
        <taxon>Gunneridae</taxon>
        <taxon>Pentapetalae</taxon>
        <taxon>asterids</taxon>
        <taxon>lamiids</taxon>
        <taxon>Lamiales</taxon>
        <taxon>Orobanchaceae</taxon>
        <taxon>Rehmannieae</taxon>
        <taxon>Rehmannia</taxon>
    </lineage>
</organism>